<evidence type="ECO:0000313" key="1">
    <source>
        <dbReference type="EMBL" id="PHQ47904.1"/>
    </source>
</evidence>
<dbReference type="OrthoDB" id="3507935at2"/>
<dbReference type="AlphaFoldDB" id="A0A2G1X9J3"/>
<comment type="caution">
    <text evidence="1">The sequence shown here is derived from an EMBL/GenBank/DDBJ whole genome shotgun (WGS) entry which is preliminary data.</text>
</comment>
<dbReference type="RefSeq" id="WP_099202425.1">
    <property type="nucleotide sequence ID" value="NZ_JBIRXA010000025.1"/>
</dbReference>
<dbReference type="EMBL" id="NHZO01000168">
    <property type="protein sequence ID" value="PHQ47904.1"/>
    <property type="molecule type" value="Genomic_DNA"/>
</dbReference>
<organism evidence="1 2">
    <name type="scientific">Streptomyces cinnamoneus</name>
    <name type="common">Streptoverticillium cinnamoneum</name>
    <dbReference type="NCBI Taxonomy" id="53446"/>
    <lineage>
        <taxon>Bacteria</taxon>
        <taxon>Bacillati</taxon>
        <taxon>Actinomycetota</taxon>
        <taxon>Actinomycetes</taxon>
        <taxon>Kitasatosporales</taxon>
        <taxon>Streptomycetaceae</taxon>
        <taxon>Streptomyces</taxon>
        <taxon>Streptomyces cinnamoneus group</taxon>
    </lineage>
</organism>
<sequence length="406" mass="45484">MAQSDSPQSLPPVDLEGLVARSGDLKSELVAFAQSPRFARRLDARLAETEDRLGFLDEGSAIATIDHFALQHRLADGSTVVERFVSQRRPPLTRDERATLLGWRDVIEGLFEVRGGDRGAVLLHNLLDDLVYRVRSNLGPRALSKLRKGMFATARLVPLHPRTDVWLVSGNLTTYPADDGPELAQAATQTLSANPQLLRRNPEMLRKGWEMQAEARADFIALFGTDILVLDPGEARDQLREYHQHRQDKALAELDDRATAEARSSGPSLDELSTLPEGLLDADTIAVICDETEGICYYADFGRLDALFTDPALVGDRAHLALLRDYLNDDSVSPMVIRRLVQRHPANADAVFRSLLRKPAFSWERDGEELLRRRKKSHYDREPLPSITPVGTRLAELLRSQRRHKA</sequence>
<name>A0A2G1X9J3_STRCJ</name>
<proteinExistence type="predicted"/>
<reference evidence="1 2" key="1">
    <citation type="journal article" date="2017" name="Biochemistry">
        <title>Identification of the Biosynthetic Pathway for the Antibiotic Bicyclomycin.</title>
        <authorList>
            <person name="Patteson J."/>
            <person name="Cai W."/>
            <person name="Johnson R.A."/>
            <person name="Santa Maria K."/>
            <person name="Li B."/>
        </authorList>
    </citation>
    <scope>NUCLEOTIDE SEQUENCE [LARGE SCALE GENOMIC DNA]</scope>
    <source>
        <strain evidence="1 2">ATCC 21532</strain>
    </source>
</reference>
<dbReference type="Proteomes" id="UP000222531">
    <property type="component" value="Unassembled WGS sequence"/>
</dbReference>
<protein>
    <submittedName>
        <fullName evidence="1">Uncharacterized protein</fullName>
    </submittedName>
</protein>
<keyword evidence="2" id="KW-1185">Reference proteome</keyword>
<accession>A0A2G1X9J3</accession>
<gene>
    <name evidence="1" type="ORF">BLA24_30855</name>
</gene>
<evidence type="ECO:0000313" key="2">
    <source>
        <dbReference type="Proteomes" id="UP000222531"/>
    </source>
</evidence>